<protein>
    <submittedName>
        <fullName evidence="3">6-phospho-3-hexuloisomerase</fullName>
    </submittedName>
</protein>
<dbReference type="EMBL" id="PYAX01000013">
    <property type="protein sequence ID" value="PSL52500.1"/>
    <property type="molecule type" value="Genomic_DNA"/>
</dbReference>
<dbReference type="NCBIfam" id="TIGR03127">
    <property type="entry name" value="RuMP_HxlB"/>
    <property type="match status" value="1"/>
</dbReference>
<dbReference type="CDD" id="cd05005">
    <property type="entry name" value="SIS_PHI"/>
    <property type="match status" value="1"/>
</dbReference>
<dbReference type="Pfam" id="PF01380">
    <property type="entry name" value="SIS"/>
    <property type="match status" value="1"/>
</dbReference>
<evidence type="ECO:0000313" key="4">
    <source>
        <dbReference type="Proteomes" id="UP000241118"/>
    </source>
</evidence>
<dbReference type="Gene3D" id="3.40.50.10490">
    <property type="entry name" value="Glucose-6-phosphate isomerase like protein, domain 1"/>
    <property type="match status" value="1"/>
</dbReference>
<dbReference type="InterPro" id="IPR046348">
    <property type="entry name" value="SIS_dom_sf"/>
</dbReference>
<dbReference type="GO" id="GO:0016853">
    <property type="term" value="F:isomerase activity"/>
    <property type="evidence" value="ECO:0007669"/>
    <property type="project" value="UniProtKB-KW"/>
</dbReference>
<name>A0A2P8I231_SACCR</name>
<comment type="caution">
    <text evidence="3">The sequence shown here is derived from an EMBL/GenBank/DDBJ whole genome shotgun (WGS) entry which is preliminary data.</text>
</comment>
<dbReference type="SUPFAM" id="SSF53697">
    <property type="entry name" value="SIS domain"/>
    <property type="match status" value="1"/>
</dbReference>
<dbReference type="InterPro" id="IPR017552">
    <property type="entry name" value="PHI/rmpB"/>
</dbReference>
<organism evidence="3 4">
    <name type="scientific">Saccharothrix carnea</name>
    <dbReference type="NCBI Taxonomy" id="1280637"/>
    <lineage>
        <taxon>Bacteria</taxon>
        <taxon>Bacillati</taxon>
        <taxon>Actinomycetota</taxon>
        <taxon>Actinomycetes</taxon>
        <taxon>Pseudonocardiales</taxon>
        <taxon>Pseudonocardiaceae</taxon>
        <taxon>Saccharothrix</taxon>
    </lineage>
</organism>
<dbReference type="PROSITE" id="PS51464">
    <property type="entry name" value="SIS"/>
    <property type="match status" value="1"/>
</dbReference>
<evidence type="ECO:0000313" key="3">
    <source>
        <dbReference type="EMBL" id="PSL52500.1"/>
    </source>
</evidence>
<gene>
    <name evidence="3" type="ORF">B0I31_113173</name>
</gene>
<dbReference type="AlphaFoldDB" id="A0A2P8I231"/>
<dbReference type="GO" id="GO:0097367">
    <property type="term" value="F:carbohydrate derivative binding"/>
    <property type="evidence" value="ECO:0007669"/>
    <property type="project" value="InterPro"/>
</dbReference>
<sequence length="187" mass="19779">MGGDGVFASARRVVTREIEASLTRVEEEEARALIAATTECQRVFVLGAGRSKLAVDGFAMRLTHLGLTAHVATNVTTPAIAPGDLLIVCSGSGETPGVVAITRQAIRAGARVAVVTATPDSALAAQADLVVRLREYGEDHQLSASTQFVGTLFEQAAFVFFDCLVMVMQRTVGATAEDMFARHTNLE</sequence>
<dbReference type="Proteomes" id="UP000241118">
    <property type="component" value="Unassembled WGS sequence"/>
</dbReference>
<proteinExistence type="inferred from homology"/>
<dbReference type="InterPro" id="IPR001347">
    <property type="entry name" value="SIS_dom"/>
</dbReference>
<keyword evidence="4" id="KW-1185">Reference proteome</keyword>
<dbReference type="PANTHER" id="PTHR43443">
    <property type="entry name" value="3-HEXULOSE-6-PHOSPHATE ISOMERASE"/>
    <property type="match status" value="1"/>
</dbReference>
<feature type="domain" description="SIS" evidence="2">
    <location>
        <begin position="33"/>
        <end position="158"/>
    </location>
</feature>
<keyword evidence="3" id="KW-0413">Isomerase</keyword>
<comment type="similarity">
    <text evidence="1">Belongs to the SIS family. PHI subfamily.</text>
</comment>
<evidence type="ECO:0000259" key="2">
    <source>
        <dbReference type="PROSITE" id="PS51464"/>
    </source>
</evidence>
<evidence type="ECO:0000256" key="1">
    <source>
        <dbReference type="ARBA" id="ARBA00009235"/>
    </source>
</evidence>
<dbReference type="PANTHER" id="PTHR43443:SF1">
    <property type="entry name" value="3-HEXULOSE-6-PHOSPHATE ISOMERASE"/>
    <property type="match status" value="1"/>
</dbReference>
<accession>A0A2P8I231</accession>
<reference evidence="3 4" key="1">
    <citation type="submission" date="2018-03" db="EMBL/GenBank/DDBJ databases">
        <title>Genomic Encyclopedia of Type Strains, Phase III (KMG-III): the genomes of soil and plant-associated and newly described type strains.</title>
        <authorList>
            <person name="Whitman W."/>
        </authorList>
    </citation>
    <scope>NUCLEOTIDE SEQUENCE [LARGE SCALE GENOMIC DNA]</scope>
    <source>
        <strain evidence="3 4">CGMCC 4.7097</strain>
    </source>
</reference>
<dbReference type="GO" id="GO:1901135">
    <property type="term" value="P:carbohydrate derivative metabolic process"/>
    <property type="evidence" value="ECO:0007669"/>
    <property type="project" value="InterPro"/>
</dbReference>